<proteinExistence type="predicted"/>
<name>A0A0N4ZVS5_PARTI</name>
<evidence type="ECO:0000313" key="2">
    <source>
        <dbReference type="WBParaSite" id="PTRK_0001270800.1"/>
    </source>
</evidence>
<evidence type="ECO:0000313" key="1">
    <source>
        <dbReference type="Proteomes" id="UP000038045"/>
    </source>
</evidence>
<dbReference type="AlphaFoldDB" id="A0A0N4ZVS5"/>
<accession>A0A0N4ZVS5</accession>
<dbReference type="Proteomes" id="UP000038045">
    <property type="component" value="Unplaced"/>
</dbReference>
<protein>
    <submittedName>
        <fullName evidence="2">Invertebrate defensins family profile domain-containing protein</fullName>
    </submittedName>
</protein>
<organism evidence="1 2">
    <name type="scientific">Parastrongyloides trichosuri</name>
    <name type="common">Possum-specific nematode worm</name>
    <dbReference type="NCBI Taxonomy" id="131310"/>
    <lineage>
        <taxon>Eukaryota</taxon>
        <taxon>Metazoa</taxon>
        <taxon>Ecdysozoa</taxon>
        <taxon>Nematoda</taxon>
        <taxon>Chromadorea</taxon>
        <taxon>Rhabditida</taxon>
        <taxon>Tylenchina</taxon>
        <taxon>Panagrolaimomorpha</taxon>
        <taxon>Strongyloidoidea</taxon>
        <taxon>Strongyloididae</taxon>
        <taxon>Parastrongyloides</taxon>
    </lineage>
</organism>
<keyword evidence="1" id="KW-1185">Reference proteome</keyword>
<reference evidence="2" key="1">
    <citation type="submission" date="2017-02" db="UniProtKB">
        <authorList>
            <consortium name="WormBaseParasite"/>
        </authorList>
    </citation>
    <scope>IDENTIFICATION</scope>
</reference>
<sequence length="78" mass="9249">MIYAKKPFRCYIKRYSFDICIHYCQTTRLKDGKCIQIGQNDMGICKCTKKEPRDEDFKKLIPEPASSDSYIDKPYIEK</sequence>
<dbReference type="WBParaSite" id="PTRK_0001270800.1">
    <property type="protein sequence ID" value="PTRK_0001270800.1"/>
    <property type="gene ID" value="PTRK_0001270800"/>
</dbReference>